<comment type="caution">
    <text evidence="1">The sequence shown here is derived from an EMBL/GenBank/DDBJ whole genome shotgun (WGS) entry which is preliminary data.</text>
</comment>
<accession>A0A9D3RSA4</accession>
<protein>
    <submittedName>
        <fullName evidence="1">Uncharacterized protein</fullName>
    </submittedName>
</protein>
<dbReference type="AlphaFoldDB" id="A0A9D3RSA4"/>
<evidence type="ECO:0000313" key="1">
    <source>
        <dbReference type="EMBL" id="KAG5841153.1"/>
    </source>
</evidence>
<keyword evidence="2" id="KW-1185">Reference proteome</keyword>
<organism evidence="1 2">
    <name type="scientific">Anguilla anguilla</name>
    <name type="common">European freshwater eel</name>
    <name type="synonym">Muraena anguilla</name>
    <dbReference type="NCBI Taxonomy" id="7936"/>
    <lineage>
        <taxon>Eukaryota</taxon>
        <taxon>Metazoa</taxon>
        <taxon>Chordata</taxon>
        <taxon>Craniata</taxon>
        <taxon>Vertebrata</taxon>
        <taxon>Euteleostomi</taxon>
        <taxon>Actinopterygii</taxon>
        <taxon>Neopterygii</taxon>
        <taxon>Teleostei</taxon>
        <taxon>Anguilliformes</taxon>
        <taxon>Anguillidae</taxon>
        <taxon>Anguilla</taxon>
    </lineage>
</organism>
<dbReference type="Proteomes" id="UP001044222">
    <property type="component" value="Chromosome 10"/>
</dbReference>
<name>A0A9D3RSA4_ANGAN</name>
<dbReference type="EMBL" id="JAFIRN010000010">
    <property type="protein sequence ID" value="KAG5841153.1"/>
    <property type="molecule type" value="Genomic_DNA"/>
</dbReference>
<gene>
    <name evidence="1" type="ORF">ANANG_G00196550</name>
</gene>
<evidence type="ECO:0000313" key="2">
    <source>
        <dbReference type="Proteomes" id="UP001044222"/>
    </source>
</evidence>
<reference evidence="1" key="1">
    <citation type="submission" date="2021-01" db="EMBL/GenBank/DDBJ databases">
        <title>A chromosome-scale assembly of European eel, Anguilla anguilla.</title>
        <authorList>
            <person name="Henkel C."/>
            <person name="Jong-Raadsen S.A."/>
            <person name="Dufour S."/>
            <person name="Weltzien F.-A."/>
            <person name="Palstra A.P."/>
            <person name="Pelster B."/>
            <person name="Spaink H.P."/>
            <person name="Van Den Thillart G.E."/>
            <person name="Jansen H."/>
            <person name="Zahm M."/>
            <person name="Klopp C."/>
            <person name="Cedric C."/>
            <person name="Louis A."/>
            <person name="Berthelot C."/>
            <person name="Parey E."/>
            <person name="Roest Crollius H."/>
            <person name="Montfort J."/>
            <person name="Robinson-Rechavi M."/>
            <person name="Bucao C."/>
            <person name="Bouchez O."/>
            <person name="Gislard M."/>
            <person name="Lluch J."/>
            <person name="Milhes M."/>
            <person name="Lampietro C."/>
            <person name="Lopez Roques C."/>
            <person name="Donnadieu C."/>
            <person name="Braasch I."/>
            <person name="Desvignes T."/>
            <person name="Postlethwait J."/>
            <person name="Bobe J."/>
            <person name="Guiguen Y."/>
            <person name="Dirks R."/>
        </authorList>
    </citation>
    <scope>NUCLEOTIDE SEQUENCE</scope>
    <source>
        <strain evidence="1">Tag_6206</strain>
        <tissue evidence="1">Liver</tissue>
    </source>
</reference>
<sequence>MCVKTPGSVRWIHVSCGGGWPRNESHVTHGLGLKKPRNPIPTCLLSSGVRTPVPLHGGAIPGIPPRPPHMTPSCYGNVTKHVSRGILRWRRVLGRLSVGRPRTDIVECLPRPRERVFTFARRTDEAKDQAEVVKPPAMLNSLGS</sequence>
<proteinExistence type="predicted"/>